<name>A0A9D3WGE8_9ROSI</name>
<reference evidence="1 2" key="1">
    <citation type="journal article" date="2021" name="Plant Biotechnol. J.">
        <title>Multi-omics assisted identification of the key and species-specific regulatory components of drought-tolerant mechanisms in Gossypium stocksii.</title>
        <authorList>
            <person name="Yu D."/>
            <person name="Ke L."/>
            <person name="Zhang D."/>
            <person name="Wu Y."/>
            <person name="Sun Y."/>
            <person name="Mei J."/>
            <person name="Sun J."/>
            <person name="Sun Y."/>
        </authorList>
    </citation>
    <scope>NUCLEOTIDE SEQUENCE [LARGE SCALE GENOMIC DNA]</scope>
    <source>
        <strain evidence="2">cv. E1</strain>
        <tissue evidence="1">Leaf</tissue>
    </source>
</reference>
<gene>
    <name evidence="1" type="ORF">J1N35_006221</name>
</gene>
<protein>
    <submittedName>
        <fullName evidence="1">Uncharacterized protein</fullName>
    </submittedName>
</protein>
<dbReference type="Proteomes" id="UP000828251">
    <property type="component" value="Unassembled WGS sequence"/>
</dbReference>
<keyword evidence="2" id="KW-1185">Reference proteome</keyword>
<dbReference type="AlphaFoldDB" id="A0A9D3WGE8"/>
<organism evidence="1 2">
    <name type="scientific">Gossypium stocksii</name>
    <dbReference type="NCBI Taxonomy" id="47602"/>
    <lineage>
        <taxon>Eukaryota</taxon>
        <taxon>Viridiplantae</taxon>
        <taxon>Streptophyta</taxon>
        <taxon>Embryophyta</taxon>
        <taxon>Tracheophyta</taxon>
        <taxon>Spermatophyta</taxon>
        <taxon>Magnoliopsida</taxon>
        <taxon>eudicotyledons</taxon>
        <taxon>Gunneridae</taxon>
        <taxon>Pentapetalae</taxon>
        <taxon>rosids</taxon>
        <taxon>malvids</taxon>
        <taxon>Malvales</taxon>
        <taxon>Malvaceae</taxon>
        <taxon>Malvoideae</taxon>
        <taxon>Gossypium</taxon>
    </lineage>
</organism>
<comment type="caution">
    <text evidence="1">The sequence shown here is derived from an EMBL/GenBank/DDBJ whole genome shotgun (WGS) entry which is preliminary data.</text>
</comment>
<accession>A0A9D3WGE8</accession>
<evidence type="ECO:0000313" key="1">
    <source>
        <dbReference type="EMBL" id="KAH1123061.1"/>
    </source>
</evidence>
<evidence type="ECO:0000313" key="2">
    <source>
        <dbReference type="Proteomes" id="UP000828251"/>
    </source>
</evidence>
<sequence>MSGCNAIVYSVGTCTAGSCANLASNPNHVRGSSSPPICVPSVGGYSICGCTGLLEPPQTDLEIWSLASSGGNCSPMIVDSNVGSAKVGRMTSNNRLH</sequence>
<dbReference type="EMBL" id="JAIQCV010000002">
    <property type="protein sequence ID" value="KAH1123061.1"/>
    <property type="molecule type" value="Genomic_DNA"/>
</dbReference>
<proteinExistence type="predicted"/>